<reference evidence="2" key="1">
    <citation type="journal article" date="2010" name="Nat. Biotechnol.">
        <title>Draft genome sequence of the oilseed species Ricinus communis.</title>
        <authorList>
            <person name="Chan A.P."/>
            <person name="Crabtree J."/>
            <person name="Zhao Q."/>
            <person name="Lorenzi H."/>
            <person name="Orvis J."/>
            <person name="Puiu D."/>
            <person name="Melake-Berhan A."/>
            <person name="Jones K.M."/>
            <person name="Redman J."/>
            <person name="Chen G."/>
            <person name="Cahoon E.B."/>
            <person name="Gedil M."/>
            <person name="Stanke M."/>
            <person name="Haas B.J."/>
            <person name="Wortman J.R."/>
            <person name="Fraser-Liggett C.M."/>
            <person name="Ravel J."/>
            <person name="Rabinowicz P.D."/>
        </authorList>
    </citation>
    <scope>NUCLEOTIDE SEQUENCE [LARGE SCALE GENOMIC DNA]</scope>
    <source>
        <strain evidence="2">cv. Hale</strain>
    </source>
</reference>
<dbReference type="STRING" id="3988.B9SU23"/>
<protein>
    <submittedName>
        <fullName evidence="1">Uncharacterized protein</fullName>
    </submittedName>
</protein>
<evidence type="ECO:0000313" key="2">
    <source>
        <dbReference type="Proteomes" id="UP000008311"/>
    </source>
</evidence>
<dbReference type="EMBL" id="EQ974138">
    <property type="protein sequence ID" value="EEF32902.1"/>
    <property type="molecule type" value="Genomic_DNA"/>
</dbReference>
<dbReference type="Gene3D" id="3.80.10.10">
    <property type="entry name" value="Ribonuclease Inhibitor"/>
    <property type="match status" value="1"/>
</dbReference>
<dbReference type="PANTHER" id="PTHR15140:SF37">
    <property type="entry name" value="UBIQUITIN-LIKE DOMAIN-CONTAINING PROTEIN"/>
    <property type="match status" value="1"/>
</dbReference>
<evidence type="ECO:0000313" key="1">
    <source>
        <dbReference type="EMBL" id="EEF32902.1"/>
    </source>
</evidence>
<accession>B9SU23</accession>
<keyword evidence="2" id="KW-1185">Reference proteome</keyword>
<organism evidence="1 2">
    <name type="scientific">Ricinus communis</name>
    <name type="common">Castor bean</name>
    <dbReference type="NCBI Taxonomy" id="3988"/>
    <lineage>
        <taxon>Eukaryota</taxon>
        <taxon>Viridiplantae</taxon>
        <taxon>Streptophyta</taxon>
        <taxon>Embryophyta</taxon>
        <taxon>Tracheophyta</taxon>
        <taxon>Spermatophyta</taxon>
        <taxon>Magnoliopsida</taxon>
        <taxon>eudicotyledons</taxon>
        <taxon>Gunneridae</taxon>
        <taxon>Pentapetalae</taxon>
        <taxon>rosids</taxon>
        <taxon>fabids</taxon>
        <taxon>Malpighiales</taxon>
        <taxon>Euphorbiaceae</taxon>
        <taxon>Acalyphoideae</taxon>
        <taxon>Acalypheae</taxon>
        <taxon>Ricinus</taxon>
    </lineage>
</organism>
<dbReference type="Proteomes" id="UP000008311">
    <property type="component" value="Unassembled WGS sequence"/>
</dbReference>
<proteinExistence type="predicted"/>
<dbReference type="PANTHER" id="PTHR15140">
    <property type="entry name" value="TUBULIN-SPECIFIC CHAPERONE E"/>
    <property type="match status" value="1"/>
</dbReference>
<dbReference type="InParanoid" id="B9SU23"/>
<name>B9SU23_RICCO</name>
<dbReference type="AlphaFoldDB" id="B9SU23"/>
<dbReference type="InterPro" id="IPR032675">
    <property type="entry name" value="LRR_dom_sf"/>
</dbReference>
<sequence>MSASGLAEDPMQILDELPNLRIVILLLGSFTGKKMLCKFGGFPKLEVLKLKKLMELEEWNVEEGALPSLKDLEIESCSNLKIIPDGLRLVRTLRQLKLAKLPIISSRIKENQGEDWIKIAHVRHICTEE</sequence>
<dbReference type="eggNOG" id="KOG4658">
    <property type="taxonomic scope" value="Eukaryota"/>
</dbReference>
<dbReference type="SUPFAM" id="SSF52047">
    <property type="entry name" value="RNI-like"/>
    <property type="match status" value="1"/>
</dbReference>
<gene>
    <name evidence="1" type="ORF">RCOM_0455440</name>
</gene>